<name>A0A6G0XHA0_9STRA</name>
<dbReference type="AlphaFoldDB" id="A0A6G0XHA0"/>
<reference evidence="1 2" key="1">
    <citation type="submission" date="2019-07" db="EMBL/GenBank/DDBJ databases">
        <title>Genomics analysis of Aphanomyces spp. identifies a new class of oomycete effector associated with host adaptation.</title>
        <authorList>
            <person name="Gaulin E."/>
        </authorList>
    </citation>
    <scope>NUCLEOTIDE SEQUENCE [LARGE SCALE GENOMIC DNA]</scope>
    <source>
        <strain evidence="1 2">ATCC 201684</strain>
    </source>
</reference>
<dbReference type="Proteomes" id="UP000481153">
    <property type="component" value="Unassembled WGS sequence"/>
</dbReference>
<organism evidence="1 2">
    <name type="scientific">Aphanomyces euteiches</name>
    <dbReference type="NCBI Taxonomy" id="100861"/>
    <lineage>
        <taxon>Eukaryota</taxon>
        <taxon>Sar</taxon>
        <taxon>Stramenopiles</taxon>
        <taxon>Oomycota</taxon>
        <taxon>Saprolegniomycetes</taxon>
        <taxon>Saprolegniales</taxon>
        <taxon>Verrucalvaceae</taxon>
        <taxon>Aphanomyces</taxon>
    </lineage>
</organism>
<evidence type="ECO:0000313" key="2">
    <source>
        <dbReference type="Proteomes" id="UP000481153"/>
    </source>
</evidence>
<evidence type="ECO:0008006" key="3">
    <source>
        <dbReference type="Google" id="ProtNLM"/>
    </source>
</evidence>
<sequence length="454" mass="52992">MEYDSSALQLLVRKFERLPKPHFTEPAHVLEIARNATVEDLLEKLRLKFELDRDKCRLLHMSVYDYWDIQTNILNPTNEDTNLQRSLSQDLHLHNRSAIYVEECPSLDSRSDAKDFFETKANSLTIYVKCTDNNILGRTNDPVINSKESATWQYDVDRREPLQTLKDQLVKFLDMPPNTFRLLRGSSETAQEIQSFDLSFKKLTFVNNTMLFLTPGRPLAGDEYRIEIHWYQPKPRPKEPSNFLQGGVQPEELTLLMKFIVLNNVMVDKVRSAIAQHFAVKGIHAPYLRLQDYCHRRLNNILIDGFQLNQASTLTPFENRQFVVQILAEPEVLPRDHMLYYISVFDRANLKFGPRQEIIFEYTNRQESWFDIFSHKVHEVTSIPVESMLFAKPHQSREVSALDVEEEFSWIDRELGRRHRSPQSLGVYGDRIVVADGLVPLKKLSKDEQDVIRA</sequence>
<gene>
    <name evidence="1" type="ORF">Ae201684_004754</name>
</gene>
<protein>
    <recommendedName>
        <fullName evidence="3">Ubiquitinyl hydrolase 1</fullName>
    </recommendedName>
</protein>
<dbReference type="VEuPathDB" id="FungiDB:AeMF1_017003"/>
<dbReference type="EMBL" id="VJMJ01000063">
    <property type="protein sequence ID" value="KAF0739574.1"/>
    <property type="molecule type" value="Genomic_DNA"/>
</dbReference>
<accession>A0A6G0XHA0</accession>
<keyword evidence="2" id="KW-1185">Reference proteome</keyword>
<comment type="caution">
    <text evidence="1">The sequence shown here is derived from an EMBL/GenBank/DDBJ whole genome shotgun (WGS) entry which is preliminary data.</text>
</comment>
<evidence type="ECO:0000313" key="1">
    <source>
        <dbReference type="EMBL" id="KAF0739574.1"/>
    </source>
</evidence>
<proteinExistence type="predicted"/>